<evidence type="ECO:0000313" key="2">
    <source>
        <dbReference type="EMBL" id="URE21546.1"/>
    </source>
</evidence>
<dbReference type="AlphaFoldDB" id="A0A9E7KLB3"/>
<evidence type="ECO:0000256" key="1">
    <source>
        <dbReference type="SAM" id="MobiDB-lite"/>
    </source>
</evidence>
<feature type="compositionally biased region" description="Gly residues" evidence="1">
    <location>
        <begin position="1"/>
        <end position="20"/>
    </location>
</feature>
<name>A0A9E7KLB3_9LILI</name>
<reference evidence="2" key="1">
    <citation type="submission" date="2022-05" db="EMBL/GenBank/DDBJ databases">
        <title>The Musa troglodytarum L. genome provides insights into the mechanism of non-climacteric behaviour and enrichment of carotenoids.</title>
        <authorList>
            <person name="Wang J."/>
        </authorList>
    </citation>
    <scope>NUCLEOTIDE SEQUENCE</scope>
    <source>
        <tissue evidence="2">Leaf</tissue>
    </source>
</reference>
<feature type="region of interest" description="Disordered" evidence="1">
    <location>
        <begin position="1"/>
        <end position="68"/>
    </location>
</feature>
<protein>
    <submittedName>
        <fullName evidence="2">Auxin responsive protein</fullName>
    </submittedName>
</protein>
<evidence type="ECO:0000313" key="3">
    <source>
        <dbReference type="Proteomes" id="UP001055439"/>
    </source>
</evidence>
<gene>
    <name evidence="2" type="ORF">MUK42_11184</name>
</gene>
<organism evidence="2 3">
    <name type="scientific">Musa troglodytarum</name>
    <name type="common">fe'i banana</name>
    <dbReference type="NCBI Taxonomy" id="320322"/>
    <lineage>
        <taxon>Eukaryota</taxon>
        <taxon>Viridiplantae</taxon>
        <taxon>Streptophyta</taxon>
        <taxon>Embryophyta</taxon>
        <taxon>Tracheophyta</taxon>
        <taxon>Spermatophyta</taxon>
        <taxon>Magnoliopsida</taxon>
        <taxon>Liliopsida</taxon>
        <taxon>Zingiberales</taxon>
        <taxon>Musaceae</taxon>
        <taxon>Musa</taxon>
    </lineage>
</organism>
<accession>A0A9E7KLB3</accession>
<sequence length="89" mass="9317">MEAEGGGAVGRAGGARGGVRGEQLEAVRGAGVASQPPRFPGSAPPGRGGVRLRLPPRPTLPPLRRVPLRGPPPPHLLLLLFFFFEVPRL</sequence>
<dbReference type="Proteomes" id="UP001055439">
    <property type="component" value="Chromosome 7"/>
</dbReference>
<dbReference type="EMBL" id="CP097509">
    <property type="protein sequence ID" value="URE21546.1"/>
    <property type="molecule type" value="Genomic_DNA"/>
</dbReference>
<dbReference type="OrthoDB" id="1624361at2759"/>
<proteinExistence type="predicted"/>
<keyword evidence="3" id="KW-1185">Reference proteome</keyword>